<dbReference type="SMART" id="SM00823">
    <property type="entry name" value="PKS_PP"/>
    <property type="match status" value="1"/>
</dbReference>
<dbReference type="AlphaFoldDB" id="A0A8K0UXN4"/>
<dbReference type="EMBL" id="JAEVFJ010000001">
    <property type="protein sequence ID" value="KAH8107711.1"/>
    <property type="molecule type" value="Genomic_DNA"/>
</dbReference>
<dbReference type="Proteomes" id="UP000813824">
    <property type="component" value="Unassembled WGS sequence"/>
</dbReference>
<dbReference type="InterPro" id="IPR009081">
    <property type="entry name" value="PP-bd_ACP"/>
</dbReference>
<keyword evidence="5" id="KW-1185">Reference proteome</keyword>
<evidence type="ECO:0000313" key="4">
    <source>
        <dbReference type="EMBL" id="KAH8107711.1"/>
    </source>
</evidence>
<accession>A0A8K0UXN4</accession>
<dbReference type="Pfam" id="PF07993">
    <property type="entry name" value="NAD_binding_4"/>
    <property type="match status" value="1"/>
</dbReference>
<dbReference type="PANTHER" id="PTHR43439:SF2">
    <property type="entry name" value="ENZYME, PUTATIVE (JCVI)-RELATED"/>
    <property type="match status" value="1"/>
</dbReference>
<dbReference type="InterPro" id="IPR042099">
    <property type="entry name" value="ANL_N_sf"/>
</dbReference>
<dbReference type="Gene3D" id="3.40.50.720">
    <property type="entry name" value="NAD(P)-binding Rossmann-like Domain"/>
    <property type="match status" value="1"/>
</dbReference>
<keyword evidence="2" id="KW-0597">Phosphoprotein</keyword>
<evidence type="ECO:0000256" key="1">
    <source>
        <dbReference type="ARBA" id="ARBA00022450"/>
    </source>
</evidence>
<sequence length="1071" mass="116321">MILPQPPLDGSLHPLFGFVDWQAEHNPSQPFVVFPEDGATGAAQTLSFSEFSEATHRVAHAVRPGRKGRDREVVALVINCDTLLYQALIIGVSRAGWVPFPMSPRNSVKAIVNMLKKTAAHRIICEPSSSNLISSIESQLTREDFHLERENLPSIYCVYPFLYQSPGARSNLITEPYPSPFCQIAEDEVVLYLHSSGSTGLPKPIPTTKKIATQWAGVSVPGCVRQYRFVLAAFSFPTFHAFGFNAHLYVALSSSQPIAVYGPRFPDPPVIPTMQNILSAAKITKCTALTIVPSFLEAFSALDETIQYLASLKMVAYGGGPLSRSVGDRLVAAGVCLASVYGGTEFGGPCPLLTEGKAAEDWEYQSFSPQVRPRWIVQGDGTFELQLLTCDTHQLAIENLPNTRGYNTSDLFIPHPTKPDLWKIVGRTDDIITLSTGEKVVPIPQEGYLHTAPMIAGAVMFGSGRNQPGLLVELRGDHAADAAALAASRTQLWPYVETANKLGPGFARIFKELIVVAHPSKPLPRASKNTIQKKLALSLYSQEINDVYSVVNTAADHDEISPPAAWTSDCVERWLSQHITIINDGQQPSTTVDLFQQGFDSLSATSLRNQIIRALKTSTNSSDSIVSSDIPVDIVFANPTIRNLARALQNLVGGRTSVKKSVGAQVEDLISKYSADLPDFTGKLPVRASRGITVVLTGSTGGLGSHLLAHLLQLKEVARVYTLDRPSPDGDRQKRAFFERGLSTELLDNGKLTALTANHTRADLGLSADVLDEIKRTTTHIIHNAWKLDFNLSVGSFEDNIAYSRFLVDICSSCRHAVKLIFTSSIGSAGNWDSSTGRVPENILETLNCDGITGYGASKYVVEKILSLASRKGLAATSLRIGQISGASETGSWNISDWVPLIVRSSIKLGCLPALDGDVAWIPMDTVCRTISDILFSLIRERSPEIINVVHPHLSSWNRLFTGISGALGGRLSTVSYNDWFSKIETLSVSPTDADFVEVPAIKIVPFLRAFVSNGPRKNPPNGVAVLAGGSADFATNKAEELSPSLRDAPPLTEHDAAMWVQYWKSKGLFA</sequence>
<feature type="domain" description="Polyketide synthase-like phosphopantetheine-binding" evidence="3">
    <location>
        <begin position="571"/>
        <end position="652"/>
    </location>
</feature>
<evidence type="ECO:0000259" key="3">
    <source>
        <dbReference type="SMART" id="SM00823"/>
    </source>
</evidence>
<dbReference type="OrthoDB" id="429813at2759"/>
<dbReference type="GO" id="GO:0031177">
    <property type="term" value="F:phosphopantetheine binding"/>
    <property type="evidence" value="ECO:0007669"/>
    <property type="project" value="InterPro"/>
</dbReference>
<dbReference type="InterPro" id="IPR020845">
    <property type="entry name" value="AMP-binding_CS"/>
</dbReference>
<keyword evidence="1" id="KW-0596">Phosphopantetheine</keyword>
<evidence type="ECO:0000256" key="2">
    <source>
        <dbReference type="ARBA" id="ARBA00022553"/>
    </source>
</evidence>
<dbReference type="InterPro" id="IPR000873">
    <property type="entry name" value="AMP-dep_synth/lig_dom"/>
</dbReference>
<dbReference type="PANTHER" id="PTHR43439">
    <property type="entry name" value="PHENYLACETATE-COENZYME A LIGASE"/>
    <property type="match status" value="1"/>
</dbReference>
<dbReference type="InterPro" id="IPR051414">
    <property type="entry name" value="Adenylate-forming_Reductase"/>
</dbReference>
<protein>
    <submittedName>
        <fullName evidence="4">Acetyl-CoA synthetase-like protein</fullName>
    </submittedName>
</protein>
<dbReference type="Pfam" id="PF23562">
    <property type="entry name" value="AMP-binding_C_3"/>
    <property type="match status" value="1"/>
</dbReference>
<proteinExistence type="predicted"/>
<dbReference type="Gene3D" id="3.40.50.12780">
    <property type="entry name" value="N-terminal domain of ligase-like"/>
    <property type="match status" value="1"/>
</dbReference>
<comment type="caution">
    <text evidence="4">The sequence shown here is derived from an EMBL/GenBank/DDBJ whole genome shotgun (WGS) entry which is preliminary data.</text>
</comment>
<name>A0A8K0UXN4_9AGAR</name>
<gene>
    <name evidence="4" type="ORF">BXZ70DRAFT_912268</name>
</gene>
<dbReference type="PROSITE" id="PS00455">
    <property type="entry name" value="AMP_BINDING"/>
    <property type="match status" value="1"/>
</dbReference>
<dbReference type="Pfam" id="PF00550">
    <property type="entry name" value="PP-binding"/>
    <property type="match status" value="1"/>
</dbReference>
<dbReference type="Gene3D" id="1.10.1200.10">
    <property type="entry name" value="ACP-like"/>
    <property type="match status" value="1"/>
</dbReference>
<dbReference type="InterPro" id="IPR036291">
    <property type="entry name" value="NAD(P)-bd_dom_sf"/>
</dbReference>
<dbReference type="SUPFAM" id="SSF56801">
    <property type="entry name" value="Acetyl-CoA synthetase-like"/>
    <property type="match status" value="1"/>
</dbReference>
<dbReference type="InterPro" id="IPR020806">
    <property type="entry name" value="PKS_PP-bd"/>
</dbReference>
<evidence type="ECO:0000313" key="5">
    <source>
        <dbReference type="Proteomes" id="UP000813824"/>
    </source>
</evidence>
<dbReference type="SUPFAM" id="SSF47336">
    <property type="entry name" value="ACP-like"/>
    <property type="match status" value="1"/>
</dbReference>
<reference evidence="4" key="1">
    <citation type="journal article" date="2021" name="New Phytol.">
        <title>Evolutionary innovations through gain and loss of genes in the ectomycorrhizal Boletales.</title>
        <authorList>
            <person name="Wu G."/>
            <person name="Miyauchi S."/>
            <person name="Morin E."/>
            <person name="Kuo A."/>
            <person name="Drula E."/>
            <person name="Varga T."/>
            <person name="Kohler A."/>
            <person name="Feng B."/>
            <person name="Cao Y."/>
            <person name="Lipzen A."/>
            <person name="Daum C."/>
            <person name="Hundley H."/>
            <person name="Pangilinan J."/>
            <person name="Johnson J."/>
            <person name="Barry K."/>
            <person name="LaButti K."/>
            <person name="Ng V."/>
            <person name="Ahrendt S."/>
            <person name="Min B."/>
            <person name="Choi I.G."/>
            <person name="Park H."/>
            <person name="Plett J.M."/>
            <person name="Magnuson J."/>
            <person name="Spatafora J.W."/>
            <person name="Nagy L.G."/>
            <person name="Henrissat B."/>
            <person name="Grigoriev I.V."/>
            <person name="Yang Z.L."/>
            <person name="Xu J."/>
            <person name="Martin F.M."/>
        </authorList>
    </citation>
    <scope>NUCLEOTIDE SEQUENCE</scope>
    <source>
        <strain evidence="4">KKN 215</strain>
    </source>
</reference>
<dbReference type="Pfam" id="PF00501">
    <property type="entry name" value="AMP-binding"/>
    <property type="match status" value="1"/>
</dbReference>
<dbReference type="InterPro" id="IPR013120">
    <property type="entry name" value="FAR_NAD-bd"/>
</dbReference>
<dbReference type="InterPro" id="IPR036736">
    <property type="entry name" value="ACP-like_sf"/>
</dbReference>
<organism evidence="4 5">
    <name type="scientific">Cristinia sonorae</name>
    <dbReference type="NCBI Taxonomy" id="1940300"/>
    <lineage>
        <taxon>Eukaryota</taxon>
        <taxon>Fungi</taxon>
        <taxon>Dikarya</taxon>
        <taxon>Basidiomycota</taxon>
        <taxon>Agaricomycotina</taxon>
        <taxon>Agaricomycetes</taxon>
        <taxon>Agaricomycetidae</taxon>
        <taxon>Agaricales</taxon>
        <taxon>Pleurotineae</taxon>
        <taxon>Stephanosporaceae</taxon>
        <taxon>Cristinia</taxon>
    </lineage>
</organism>
<dbReference type="SUPFAM" id="SSF51735">
    <property type="entry name" value="NAD(P)-binding Rossmann-fold domains"/>
    <property type="match status" value="1"/>
</dbReference>